<dbReference type="OrthoDB" id="9802640at2"/>
<evidence type="ECO:0000256" key="1">
    <source>
        <dbReference type="ARBA" id="ARBA00008239"/>
    </source>
</evidence>
<dbReference type="PIRSF" id="PIRSF002583">
    <property type="entry name" value="Hsp90"/>
    <property type="match status" value="1"/>
</dbReference>
<protein>
    <submittedName>
        <fullName evidence="6">Molecular chaperone HtpG</fullName>
    </submittedName>
</protein>
<evidence type="ECO:0000256" key="2">
    <source>
        <dbReference type="ARBA" id="ARBA00022741"/>
    </source>
</evidence>
<dbReference type="EMBL" id="LT629772">
    <property type="protein sequence ID" value="SDT07235.1"/>
    <property type="molecule type" value="Genomic_DNA"/>
</dbReference>
<feature type="binding site" evidence="5">
    <location>
        <position position="66"/>
    </location>
    <ligand>
        <name>ATP</name>
        <dbReference type="ChEBI" id="CHEBI:30616"/>
    </ligand>
</feature>
<evidence type="ECO:0000256" key="3">
    <source>
        <dbReference type="ARBA" id="ARBA00022840"/>
    </source>
</evidence>
<evidence type="ECO:0000313" key="7">
    <source>
        <dbReference type="Proteomes" id="UP000199103"/>
    </source>
</evidence>
<proteinExistence type="inferred from homology"/>
<sequence>MAQNFHVDLGGIVDLLGRHLYSTPRVYLRELVQNAVDALTARSTDEMAVTVTPCDVAADGRLQVSDTGIGLTRDDIDRVLSTIGGSSKRDELGFSREGFLGRFGIGLLSCFLVTDEVEIITRADGSEQTLRWLGRADGTFDVTDADERREQPGTDVRLAPRPGQAELLSADLVGHLLRHYAAHLPHRIRLRTADDLIDVADRRFCWDDPATTGADRRAAAIELCREELGFTPIDLIPLSDPGTGTRGYAFVPPTPSGRSTHRVYAHNMLVTENEPNLLPEWAFFVRAVVNTDHLKLTASRESLQDDDDLAEARDRLGDQLRSWLLRTAQTHPGRMQELLAVHHLGMRAMAVQDEAMLDLVARFLPFESTVGTASLDDLLADHPTLHYCDNDGDYRQVSQIAGAQRLAVINAGHAYDVEILQRLQSARAESRTARLDPQDLIGYLAEPAPADRELFGTVLDQAGAMLARTDVRTELRSFRPETVAVLLLASRKDAVRAVEDDLAEQADGAWAAVLSGLQRDLPNHPRFVINTDHPDLRRLAGSSDTELITLALRALYAHALASGRHRLTPFDATVLQQALPDLLRTTLDLQELR</sequence>
<dbReference type="GO" id="GO:0140662">
    <property type="term" value="F:ATP-dependent protein folding chaperone"/>
    <property type="evidence" value="ECO:0007669"/>
    <property type="project" value="InterPro"/>
</dbReference>
<dbReference type="InterPro" id="IPR036890">
    <property type="entry name" value="HATPase_C_sf"/>
</dbReference>
<dbReference type="Pfam" id="PF13589">
    <property type="entry name" value="HATPase_c_3"/>
    <property type="match status" value="1"/>
</dbReference>
<dbReference type="STRING" id="630515.SAMN04489812_4034"/>
<keyword evidence="3 5" id="KW-0067">ATP-binding</keyword>
<dbReference type="RefSeq" id="WP_157683583.1">
    <property type="nucleotide sequence ID" value="NZ_LT629772.1"/>
</dbReference>
<feature type="binding site" evidence="5">
    <location>
        <position position="154"/>
    </location>
    <ligand>
        <name>ATP</name>
        <dbReference type="ChEBI" id="CHEBI:30616"/>
    </ligand>
</feature>
<dbReference type="Gene3D" id="3.30.565.10">
    <property type="entry name" value="Histidine kinase-like ATPase, C-terminal domain"/>
    <property type="match status" value="1"/>
</dbReference>
<dbReference type="Proteomes" id="UP000199103">
    <property type="component" value="Chromosome I"/>
</dbReference>
<evidence type="ECO:0000256" key="5">
    <source>
        <dbReference type="PIRSR" id="PIRSR002583-1"/>
    </source>
</evidence>
<feature type="binding site" evidence="5">
    <location>
        <position position="34"/>
    </location>
    <ligand>
        <name>ATP</name>
        <dbReference type="ChEBI" id="CHEBI:30616"/>
    </ligand>
</feature>
<name>A0A1H1XD67_9ACTN</name>
<dbReference type="GO" id="GO:0016887">
    <property type="term" value="F:ATP hydrolysis activity"/>
    <property type="evidence" value="ECO:0007669"/>
    <property type="project" value="InterPro"/>
</dbReference>
<feature type="binding site" evidence="5">
    <location>
        <position position="30"/>
    </location>
    <ligand>
        <name>ATP</name>
        <dbReference type="ChEBI" id="CHEBI:30616"/>
    </ligand>
</feature>
<dbReference type="NCBIfam" id="NF010683">
    <property type="entry name" value="PRK14083.1"/>
    <property type="match status" value="1"/>
</dbReference>
<accession>A0A1H1XD67</accession>
<keyword evidence="2 5" id="KW-0547">Nucleotide-binding</keyword>
<dbReference type="SUPFAM" id="SSF55874">
    <property type="entry name" value="ATPase domain of HSP90 chaperone/DNA topoisomerase II/histidine kinase"/>
    <property type="match status" value="1"/>
</dbReference>
<dbReference type="InterPro" id="IPR020568">
    <property type="entry name" value="Ribosomal_Su5_D2-typ_SF"/>
</dbReference>
<dbReference type="AlphaFoldDB" id="A0A1H1XD67"/>
<dbReference type="Pfam" id="PF00183">
    <property type="entry name" value="HSP90"/>
    <property type="match status" value="1"/>
</dbReference>
<reference evidence="6 7" key="1">
    <citation type="submission" date="2016-10" db="EMBL/GenBank/DDBJ databases">
        <authorList>
            <person name="de Groot N.N."/>
        </authorList>
    </citation>
    <scope>NUCLEOTIDE SEQUENCE [LARGE SCALE GENOMIC DNA]</scope>
    <source>
        <strain evidence="6 7">DSM 21800</strain>
    </source>
</reference>
<evidence type="ECO:0000313" key="6">
    <source>
        <dbReference type="EMBL" id="SDT07235.1"/>
    </source>
</evidence>
<dbReference type="Gene3D" id="3.30.230.80">
    <property type="match status" value="1"/>
</dbReference>
<dbReference type="InterPro" id="IPR001404">
    <property type="entry name" value="Hsp90_fam"/>
</dbReference>
<gene>
    <name evidence="6" type="ORF">SAMN04489812_4034</name>
</gene>
<comment type="similarity">
    <text evidence="1">Belongs to the heat shock protein 90 family.</text>
</comment>
<keyword evidence="7" id="KW-1185">Reference proteome</keyword>
<keyword evidence="4" id="KW-0143">Chaperone</keyword>
<evidence type="ECO:0000256" key="4">
    <source>
        <dbReference type="ARBA" id="ARBA00023186"/>
    </source>
</evidence>
<dbReference type="GO" id="GO:0005524">
    <property type="term" value="F:ATP binding"/>
    <property type="evidence" value="ECO:0007669"/>
    <property type="project" value="UniProtKB-KW"/>
</dbReference>
<dbReference type="GO" id="GO:0051082">
    <property type="term" value="F:unfolded protein binding"/>
    <property type="evidence" value="ECO:0007669"/>
    <property type="project" value="InterPro"/>
</dbReference>
<dbReference type="SUPFAM" id="SSF54211">
    <property type="entry name" value="Ribosomal protein S5 domain 2-like"/>
    <property type="match status" value="1"/>
</dbReference>
<organism evidence="6 7">
    <name type="scientific">Microlunatus soli</name>
    <dbReference type="NCBI Taxonomy" id="630515"/>
    <lineage>
        <taxon>Bacteria</taxon>
        <taxon>Bacillati</taxon>
        <taxon>Actinomycetota</taxon>
        <taxon>Actinomycetes</taxon>
        <taxon>Propionibacteriales</taxon>
        <taxon>Propionibacteriaceae</taxon>
        <taxon>Microlunatus</taxon>
    </lineage>
</organism>
<dbReference type="PANTHER" id="PTHR11528">
    <property type="entry name" value="HEAT SHOCK PROTEIN 90 FAMILY MEMBER"/>
    <property type="match status" value="1"/>
</dbReference>